<keyword evidence="3" id="KW-1185">Reference proteome</keyword>
<organism evidence="2 3">
    <name type="scientific">Algoriphagus sediminis</name>
    <dbReference type="NCBI Taxonomy" id="3057113"/>
    <lineage>
        <taxon>Bacteria</taxon>
        <taxon>Pseudomonadati</taxon>
        <taxon>Bacteroidota</taxon>
        <taxon>Cytophagia</taxon>
        <taxon>Cytophagales</taxon>
        <taxon>Cyclobacteriaceae</taxon>
        <taxon>Algoriphagus</taxon>
    </lineage>
</organism>
<evidence type="ECO:0000313" key="3">
    <source>
        <dbReference type="Proteomes" id="UP001171916"/>
    </source>
</evidence>
<proteinExistence type="predicted"/>
<feature type="region of interest" description="Disordered" evidence="1">
    <location>
        <begin position="97"/>
        <end position="135"/>
    </location>
</feature>
<gene>
    <name evidence="2" type="ORF">QVH07_09705</name>
</gene>
<dbReference type="Proteomes" id="UP001171916">
    <property type="component" value="Unassembled WGS sequence"/>
</dbReference>
<sequence>MKSLNLTYTHGKEILISLALIFFFFGCGESKQDESLIKAFELHNESMEVRKSTEEKISVLLANQDSAFTAKHSGTLDSLNSALAAWDEQVIEVPGFEHSHNDHDHDHSGHEHDHDGHDHDHDHSHSHGDEPDLTPKQHLDVQQHLLDEIKALEKAISDIKE</sequence>
<dbReference type="EMBL" id="JAUEPH010000004">
    <property type="protein sequence ID" value="MDN3204425.1"/>
    <property type="molecule type" value="Genomic_DNA"/>
</dbReference>
<evidence type="ECO:0000313" key="2">
    <source>
        <dbReference type="EMBL" id="MDN3204425.1"/>
    </source>
</evidence>
<dbReference type="PROSITE" id="PS51257">
    <property type="entry name" value="PROKAR_LIPOPROTEIN"/>
    <property type="match status" value="1"/>
</dbReference>
<dbReference type="RefSeq" id="WP_289999980.1">
    <property type="nucleotide sequence ID" value="NZ_JAUEPH010000004.1"/>
</dbReference>
<protein>
    <submittedName>
        <fullName evidence="2">Uncharacterized protein</fullName>
    </submittedName>
</protein>
<reference evidence="2" key="1">
    <citation type="submission" date="2023-06" db="EMBL/GenBank/DDBJ databases">
        <title>Robiginitalea aurantiacus sp. nov. and Algoriphagus sediminis sp. nov., isolated from coastal sediment.</title>
        <authorList>
            <person name="Zhou Z.Y."/>
            <person name="An J."/>
            <person name="Jia Y.W."/>
            <person name="Du Z.J."/>
        </authorList>
    </citation>
    <scope>NUCLEOTIDE SEQUENCE</scope>
    <source>
        <strain evidence="2">C2-7</strain>
    </source>
</reference>
<name>A0ABT7YD25_9BACT</name>
<accession>A0ABT7YD25</accession>
<comment type="caution">
    <text evidence="2">The sequence shown here is derived from an EMBL/GenBank/DDBJ whole genome shotgun (WGS) entry which is preliminary data.</text>
</comment>
<evidence type="ECO:0000256" key="1">
    <source>
        <dbReference type="SAM" id="MobiDB-lite"/>
    </source>
</evidence>